<comment type="function">
    <text evidence="12">DNA repair enzyme that has both DNA N-glycosylase activity and AP-lyase activity. The DNA N-glycosylase activity releases various damaged pyrimidines from DNA by cleaving the N-glycosidic bond, leaving an AP (apurinic/apyrimidinic) site. The AP-lyase activity cleaves the phosphodiester bond 3' to the AP site by a beta-elimination, leaving a 3'-terminal unsaturated sugar and a product with a terminal 5'-phosphate.</text>
</comment>
<dbReference type="Proteomes" id="UP000175744">
    <property type="component" value="Unassembled WGS sequence"/>
</dbReference>
<keyword evidence="9 12" id="KW-0234">DNA repair</keyword>
<evidence type="ECO:0000256" key="5">
    <source>
        <dbReference type="ARBA" id="ARBA00022801"/>
    </source>
</evidence>
<evidence type="ECO:0000256" key="10">
    <source>
        <dbReference type="ARBA" id="ARBA00023239"/>
    </source>
</evidence>
<dbReference type="CDD" id="cd00056">
    <property type="entry name" value="ENDO3c"/>
    <property type="match status" value="1"/>
</dbReference>
<keyword evidence="11 12" id="KW-0326">Glycosidase</keyword>
<dbReference type="OrthoDB" id="9800977at2"/>
<dbReference type="GO" id="GO:0140078">
    <property type="term" value="F:class I DNA-(apurinic or apyrimidinic site) endonuclease activity"/>
    <property type="evidence" value="ECO:0007669"/>
    <property type="project" value="UniProtKB-EC"/>
</dbReference>
<comment type="similarity">
    <text evidence="1 12">Belongs to the Nth/MutY family.</text>
</comment>
<dbReference type="InterPro" id="IPR005759">
    <property type="entry name" value="Nth"/>
</dbReference>
<keyword evidence="15" id="KW-0540">Nuclease</keyword>
<evidence type="ECO:0000256" key="9">
    <source>
        <dbReference type="ARBA" id="ARBA00023204"/>
    </source>
</evidence>
<evidence type="ECO:0000256" key="8">
    <source>
        <dbReference type="ARBA" id="ARBA00023125"/>
    </source>
</evidence>
<dbReference type="RefSeq" id="WP_070110863.1">
    <property type="nucleotide sequence ID" value="NZ_LZFO01000033.1"/>
</dbReference>
<dbReference type="EMBL" id="LZFO01000033">
    <property type="protein sequence ID" value="OFI05075.1"/>
    <property type="molecule type" value="Genomic_DNA"/>
</dbReference>
<dbReference type="InterPro" id="IPR004036">
    <property type="entry name" value="Endonuclease-III-like_CS2"/>
</dbReference>
<evidence type="ECO:0000256" key="2">
    <source>
        <dbReference type="ARBA" id="ARBA00022485"/>
    </source>
</evidence>
<evidence type="ECO:0000259" key="13">
    <source>
        <dbReference type="SMART" id="SM00278"/>
    </source>
</evidence>
<evidence type="ECO:0000256" key="11">
    <source>
        <dbReference type="ARBA" id="ARBA00023295"/>
    </source>
</evidence>
<keyword evidence="10 12" id="KW-0456">Lyase</keyword>
<feature type="binding site" evidence="12">
    <location>
        <position position="187"/>
    </location>
    <ligand>
        <name>[4Fe-4S] cluster</name>
        <dbReference type="ChEBI" id="CHEBI:49883"/>
    </ligand>
</feature>
<dbReference type="InterPro" id="IPR004035">
    <property type="entry name" value="Endouclease-III_FeS-bd_BS"/>
</dbReference>
<keyword evidence="6 12" id="KW-0408">Iron</keyword>
<evidence type="ECO:0000256" key="3">
    <source>
        <dbReference type="ARBA" id="ARBA00022723"/>
    </source>
</evidence>
<evidence type="ECO:0000313" key="16">
    <source>
        <dbReference type="Proteomes" id="UP000175744"/>
    </source>
</evidence>
<dbReference type="GO" id="GO:0019104">
    <property type="term" value="F:DNA N-glycosylase activity"/>
    <property type="evidence" value="ECO:0007669"/>
    <property type="project" value="UniProtKB-UniRule"/>
</dbReference>
<keyword evidence="7 12" id="KW-0411">Iron-sulfur</keyword>
<dbReference type="STRING" id="1121290.CLAOCE_18940"/>
<evidence type="ECO:0000313" key="15">
    <source>
        <dbReference type="EMBL" id="OFI05075.1"/>
    </source>
</evidence>
<accession>A0A1E8EWR4</accession>
<gene>
    <name evidence="12 15" type="primary">nth</name>
    <name evidence="15" type="ORF">CLOACE_18940</name>
</gene>
<keyword evidence="2 12" id="KW-0004">4Fe-4S</keyword>
<keyword evidence="5 12" id="KW-0378">Hydrolase</keyword>
<dbReference type="Gene3D" id="1.10.1670.10">
    <property type="entry name" value="Helix-hairpin-Helix base-excision DNA repair enzymes (C-terminal)"/>
    <property type="match status" value="1"/>
</dbReference>
<dbReference type="SMART" id="SM00478">
    <property type="entry name" value="ENDO3c"/>
    <property type="match status" value="1"/>
</dbReference>
<dbReference type="NCBIfam" id="TIGR01083">
    <property type="entry name" value="nth"/>
    <property type="match status" value="1"/>
</dbReference>
<evidence type="ECO:0000256" key="12">
    <source>
        <dbReference type="HAMAP-Rule" id="MF_00942"/>
    </source>
</evidence>
<dbReference type="InterPro" id="IPR000445">
    <property type="entry name" value="HhH_motif"/>
</dbReference>
<evidence type="ECO:0000256" key="6">
    <source>
        <dbReference type="ARBA" id="ARBA00023004"/>
    </source>
</evidence>
<dbReference type="SMART" id="SM00525">
    <property type="entry name" value="FES"/>
    <property type="match status" value="1"/>
</dbReference>
<keyword evidence="8 12" id="KW-0238">DNA-binding</keyword>
<dbReference type="PANTHER" id="PTHR10359:SF18">
    <property type="entry name" value="ENDONUCLEASE III"/>
    <property type="match status" value="1"/>
</dbReference>
<keyword evidence="16" id="KW-1185">Reference proteome</keyword>
<evidence type="ECO:0000259" key="14">
    <source>
        <dbReference type="SMART" id="SM00478"/>
    </source>
</evidence>
<dbReference type="InterPro" id="IPR011257">
    <property type="entry name" value="DNA_glycosylase"/>
</dbReference>
<dbReference type="InterPro" id="IPR023170">
    <property type="entry name" value="HhH_base_excis_C"/>
</dbReference>
<dbReference type="PIRSF" id="PIRSF001435">
    <property type="entry name" value="Nth"/>
    <property type="match status" value="1"/>
</dbReference>
<dbReference type="SUPFAM" id="SSF48150">
    <property type="entry name" value="DNA-glycosylase"/>
    <property type="match status" value="1"/>
</dbReference>
<feature type="domain" description="Helix-hairpin-helix DNA-binding motif class 1" evidence="13">
    <location>
        <begin position="109"/>
        <end position="128"/>
    </location>
</feature>
<dbReference type="GO" id="GO:0046872">
    <property type="term" value="F:metal ion binding"/>
    <property type="evidence" value="ECO:0007669"/>
    <property type="project" value="UniProtKB-KW"/>
</dbReference>
<feature type="binding site" evidence="12">
    <location>
        <position position="203"/>
    </location>
    <ligand>
        <name>[4Fe-4S] cluster</name>
        <dbReference type="ChEBI" id="CHEBI:49883"/>
    </ligand>
</feature>
<protein>
    <recommendedName>
        <fullName evidence="12">Endonuclease III</fullName>
        <ecNumber evidence="12">4.2.99.18</ecNumber>
    </recommendedName>
    <alternativeName>
        <fullName evidence="12">DNA-(apurinic or apyrimidinic site) lyase</fullName>
    </alternativeName>
</protein>
<reference evidence="15 16" key="1">
    <citation type="submission" date="2016-06" db="EMBL/GenBank/DDBJ databases">
        <title>Genome sequence of Clostridium acetireducens DSM 10703.</title>
        <authorList>
            <person name="Poehlein A."/>
            <person name="Fluechter S."/>
            <person name="Duerre P."/>
            <person name="Daniel R."/>
        </authorList>
    </citation>
    <scope>NUCLEOTIDE SEQUENCE [LARGE SCALE GENOMIC DNA]</scope>
    <source>
        <strain evidence="15 16">DSM 10703</strain>
    </source>
</reference>
<feature type="domain" description="HhH-GPD" evidence="14">
    <location>
        <begin position="38"/>
        <end position="185"/>
    </location>
</feature>
<evidence type="ECO:0000256" key="4">
    <source>
        <dbReference type="ARBA" id="ARBA00022763"/>
    </source>
</evidence>
<comment type="caution">
    <text evidence="15">The sequence shown here is derived from an EMBL/GenBank/DDBJ whole genome shotgun (WGS) entry which is preliminary data.</text>
</comment>
<dbReference type="SMART" id="SM00278">
    <property type="entry name" value="HhH1"/>
    <property type="match status" value="1"/>
</dbReference>
<dbReference type="HAMAP" id="MF_00942">
    <property type="entry name" value="Nth"/>
    <property type="match status" value="1"/>
</dbReference>
<dbReference type="Pfam" id="PF10576">
    <property type="entry name" value="EndIII_4Fe-2S"/>
    <property type="match status" value="1"/>
</dbReference>
<feature type="binding site" evidence="12">
    <location>
        <position position="197"/>
    </location>
    <ligand>
        <name>[4Fe-4S] cluster</name>
        <dbReference type="ChEBI" id="CHEBI:49883"/>
    </ligand>
</feature>
<dbReference type="Pfam" id="PF00730">
    <property type="entry name" value="HhH-GPD"/>
    <property type="match status" value="1"/>
</dbReference>
<dbReference type="FunFam" id="1.10.340.30:FF:000001">
    <property type="entry name" value="Endonuclease III"/>
    <property type="match status" value="1"/>
</dbReference>
<dbReference type="InterPro" id="IPR003651">
    <property type="entry name" value="Endonuclease3_FeS-loop_motif"/>
</dbReference>
<keyword evidence="4 12" id="KW-0227">DNA damage</keyword>
<evidence type="ECO:0000256" key="7">
    <source>
        <dbReference type="ARBA" id="ARBA00023014"/>
    </source>
</evidence>
<dbReference type="InterPro" id="IPR003583">
    <property type="entry name" value="Hlx-hairpin-Hlx_DNA-bd_motif"/>
</dbReference>
<dbReference type="FunFam" id="1.10.1670.10:FF:000001">
    <property type="entry name" value="Endonuclease III"/>
    <property type="match status" value="1"/>
</dbReference>
<dbReference type="PATRIC" id="fig|1121290.3.peg.1913"/>
<sequence>MNKNKVDEILKILEKNYPEAKCALKFETPYQLLVSTILSAQCTDVRVNAVTEELYKKYDNPQKILTLSTEELGEKIKSCGLYKNKSKNILSATEKILKDYNGEVPKTREELLKLPGVGRKTANVVLSNAYGIPAIAVDTHVFRVSNRIGIGIGKNPDQVEKSLMENIQKSMWSKAHHYLIWHGRLICKARNPKCSECALNKYCNYYNEVENNKIKTSKKGEK</sequence>
<dbReference type="PROSITE" id="PS00764">
    <property type="entry name" value="ENDONUCLEASE_III_1"/>
    <property type="match status" value="1"/>
</dbReference>
<feature type="binding site" evidence="12">
    <location>
        <position position="194"/>
    </location>
    <ligand>
        <name>[4Fe-4S] cluster</name>
        <dbReference type="ChEBI" id="CHEBI:49883"/>
    </ligand>
</feature>
<keyword evidence="15" id="KW-0255">Endonuclease</keyword>
<dbReference type="AlphaFoldDB" id="A0A1E8EWR4"/>
<dbReference type="InterPro" id="IPR003265">
    <property type="entry name" value="HhH-GPD_domain"/>
</dbReference>
<dbReference type="GO" id="GO:0003677">
    <property type="term" value="F:DNA binding"/>
    <property type="evidence" value="ECO:0007669"/>
    <property type="project" value="UniProtKB-UniRule"/>
</dbReference>
<keyword evidence="3 12" id="KW-0479">Metal-binding</keyword>
<dbReference type="PANTHER" id="PTHR10359">
    <property type="entry name" value="A/G-SPECIFIC ADENINE GLYCOSYLASE/ENDONUCLEASE III"/>
    <property type="match status" value="1"/>
</dbReference>
<evidence type="ECO:0000256" key="1">
    <source>
        <dbReference type="ARBA" id="ARBA00008343"/>
    </source>
</evidence>
<dbReference type="GO" id="GO:0006285">
    <property type="term" value="P:base-excision repair, AP site formation"/>
    <property type="evidence" value="ECO:0007669"/>
    <property type="project" value="TreeGrafter"/>
</dbReference>
<dbReference type="PROSITE" id="PS01155">
    <property type="entry name" value="ENDONUCLEASE_III_2"/>
    <property type="match status" value="1"/>
</dbReference>
<dbReference type="GO" id="GO:0051539">
    <property type="term" value="F:4 iron, 4 sulfur cluster binding"/>
    <property type="evidence" value="ECO:0007669"/>
    <property type="project" value="UniProtKB-UniRule"/>
</dbReference>
<organism evidence="15 16">
    <name type="scientific">Clostridium acetireducens DSM 10703</name>
    <dbReference type="NCBI Taxonomy" id="1121290"/>
    <lineage>
        <taxon>Bacteria</taxon>
        <taxon>Bacillati</taxon>
        <taxon>Bacillota</taxon>
        <taxon>Clostridia</taxon>
        <taxon>Eubacteriales</taxon>
        <taxon>Clostridiaceae</taxon>
        <taxon>Clostridium</taxon>
    </lineage>
</organism>
<dbReference type="Pfam" id="PF00633">
    <property type="entry name" value="HHH"/>
    <property type="match status" value="1"/>
</dbReference>
<comment type="cofactor">
    <cofactor evidence="12">
        <name>[4Fe-4S] cluster</name>
        <dbReference type="ChEBI" id="CHEBI:49883"/>
    </cofactor>
    <text evidence="12">Binds 1 [4Fe-4S] cluster.</text>
</comment>
<comment type="catalytic activity">
    <reaction evidence="12">
        <text>2'-deoxyribonucleotide-(2'-deoxyribose 5'-phosphate)-2'-deoxyribonucleotide-DNA = a 3'-end 2'-deoxyribonucleotide-(2,3-dehydro-2,3-deoxyribose 5'-phosphate)-DNA + a 5'-end 5'-phospho-2'-deoxyribonucleoside-DNA + H(+)</text>
        <dbReference type="Rhea" id="RHEA:66592"/>
        <dbReference type="Rhea" id="RHEA-COMP:13180"/>
        <dbReference type="Rhea" id="RHEA-COMP:16897"/>
        <dbReference type="Rhea" id="RHEA-COMP:17067"/>
        <dbReference type="ChEBI" id="CHEBI:15378"/>
        <dbReference type="ChEBI" id="CHEBI:136412"/>
        <dbReference type="ChEBI" id="CHEBI:157695"/>
        <dbReference type="ChEBI" id="CHEBI:167181"/>
        <dbReference type="EC" id="4.2.99.18"/>
    </reaction>
</comment>
<dbReference type="EC" id="4.2.99.18" evidence="12"/>
<proteinExistence type="inferred from homology"/>
<name>A0A1E8EWR4_9CLOT</name>
<dbReference type="Gene3D" id="1.10.340.30">
    <property type="entry name" value="Hypothetical protein, domain 2"/>
    <property type="match status" value="1"/>
</dbReference>